<accession>A0A8S3T045</accession>
<evidence type="ECO:0000313" key="3">
    <source>
        <dbReference type="EMBL" id="CAG2223957.1"/>
    </source>
</evidence>
<feature type="transmembrane region" description="Helical" evidence="1">
    <location>
        <begin position="330"/>
        <end position="356"/>
    </location>
</feature>
<dbReference type="SUPFAM" id="SSF47986">
    <property type="entry name" value="DEATH domain"/>
    <property type="match status" value="1"/>
</dbReference>
<feature type="domain" description="Death" evidence="2">
    <location>
        <begin position="997"/>
        <end position="1068"/>
    </location>
</feature>
<gene>
    <name evidence="3" type="ORF">MEDL_37179</name>
</gene>
<evidence type="ECO:0000313" key="4">
    <source>
        <dbReference type="Proteomes" id="UP000683360"/>
    </source>
</evidence>
<dbReference type="Gene3D" id="1.10.533.10">
    <property type="entry name" value="Death Domain, Fas"/>
    <property type="match status" value="1"/>
</dbReference>
<feature type="transmembrane region" description="Helical" evidence="1">
    <location>
        <begin position="231"/>
        <end position="249"/>
    </location>
</feature>
<proteinExistence type="predicted"/>
<protein>
    <recommendedName>
        <fullName evidence="2">Death domain-containing protein</fullName>
    </recommendedName>
</protein>
<dbReference type="PANTHER" id="PTHR47679:SF2">
    <property type="entry name" value="C-TERMINAL OF ROC (COR) DOMAIN-CONTAINING PROTEIN"/>
    <property type="match status" value="1"/>
</dbReference>
<keyword evidence="1" id="KW-0812">Transmembrane</keyword>
<keyword evidence="4" id="KW-1185">Reference proteome</keyword>
<name>A0A8S3T045_MYTED</name>
<dbReference type="Pfam" id="PF00531">
    <property type="entry name" value="Death"/>
    <property type="match status" value="1"/>
</dbReference>
<keyword evidence="1" id="KW-1133">Transmembrane helix</keyword>
<dbReference type="PANTHER" id="PTHR47679">
    <property type="entry name" value="PROTEIN TORNADO 1"/>
    <property type="match status" value="1"/>
</dbReference>
<dbReference type="OrthoDB" id="10045177at2759"/>
<dbReference type="AlphaFoldDB" id="A0A8S3T045"/>
<reference evidence="3" key="1">
    <citation type="submission" date="2021-03" db="EMBL/GenBank/DDBJ databases">
        <authorList>
            <person name="Bekaert M."/>
        </authorList>
    </citation>
    <scope>NUCLEOTIDE SEQUENCE</scope>
</reference>
<dbReference type="SMART" id="SM00005">
    <property type="entry name" value="DEATH"/>
    <property type="match status" value="1"/>
</dbReference>
<evidence type="ECO:0000256" key="1">
    <source>
        <dbReference type="SAM" id="Phobius"/>
    </source>
</evidence>
<feature type="transmembrane region" description="Helical" evidence="1">
    <location>
        <begin position="376"/>
        <end position="395"/>
    </location>
</feature>
<dbReference type="Proteomes" id="UP000683360">
    <property type="component" value="Unassembled WGS sequence"/>
</dbReference>
<feature type="transmembrane region" description="Helical" evidence="1">
    <location>
        <begin position="202"/>
        <end position="219"/>
    </location>
</feature>
<feature type="transmembrane region" description="Helical" evidence="1">
    <location>
        <begin position="151"/>
        <end position="169"/>
    </location>
</feature>
<keyword evidence="1" id="KW-0472">Membrane</keyword>
<feature type="transmembrane region" description="Helical" evidence="1">
    <location>
        <begin position="255"/>
        <end position="274"/>
    </location>
</feature>
<dbReference type="SUPFAM" id="SSF52540">
    <property type="entry name" value="P-loop containing nucleoside triphosphate hydrolases"/>
    <property type="match status" value="1"/>
</dbReference>
<dbReference type="GO" id="GO:0007165">
    <property type="term" value="P:signal transduction"/>
    <property type="evidence" value="ECO:0007669"/>
    <property type="project" value="InterPro"/>
</dbReference>
<dbReference type="InterPro" id="IPR011029">
    <property type="entry name" value="DEATH-like_dom_sf"/>
</dbReference>
<dbReference type="InterPro" id="IPR027417">
    <property type="entry name" value="P-loop_NTPase"/>
</dbReference>
<comment type="caution">
    <text evidence="3">The sequence shown here is derived from an EMBL/GenBank/DDBJ whole genome shotgun (WGS) entry which is preliminary data.</text>
</comment>
<feature type="transmembrane region" description="Helical" evidence="1">
    <location>
        <begin position="176"/>
        <end position="196"/>
    </location>
</feature>
<evidence type="ECO:0000259" key="2">
    <source>
        <dbReference type="PROSITE" id="PS50017"/>
    </source>
</evidence>
<sequence>MIMIIPEHIKVKKLKMQKSDSRVLYDMKLTTGMSYIYGPDGKKAHEEAIEYDKDKSYRLVVNIVGKVAQGKTSLRRLLIGEDFNENEQSTVGIEHELVETLGTTPNPGNFWSKVDLQMANDDECNIIVGKHVRKRLENSQRQKKHKAEIQSFLKATLLSYFMLFLYFTASESEVSLCPWFSVMLIVSLAFSGLLLFGSLRDGFGMTLGVLCLVLYNDCLLRWKSYELFEHLEYNVCLMWSVVYAFLYFARIHMVMAFSMGISTGLGFCFVLCLMQPPWTREILSHNVFKDPHLHIFTMCVLIGIWTLRHPKIIAATFTILALISPFISKAFIFSVLSGLGCGYSHVIFIKLGFDTYVKLLNKVLKSVSESRRNRRFICYFLGIIPGIFLTFVLEWKLSKQWFVHAIFGTFVIIFIEVCHSFLEGKVDANPKASISNATKVLDSKSEASLKFVIRDFAGHPLYHSVHHIYMMGHCVYLIVFSATEAKRNFKYCFAEILYWLQAIFVHDRFPSVRAFIIGTHRDDKSLSRDDIDMVSEKILNHLPRQFHNMVVWNRLTDRPVFYVENSIRNPKDDDHLYLRQQLLDLAKDSMKPEYPIKYLYFYRVINDCRLRGRLIETLETIEQLCCEHECSVTADGELEDLLNYFHESGEIIYNSYDNNQNQLVVLDPKALVDIMTSLVRAPPRADRQAEYMLAWNTVVDLGIATRKLLHHIIEKSPLVSEEINVDIVIGLLEYLDLVCKLDLGIDGRNVTGEKCYLLIPLVKDTLPYPQNYWDDISSDTILYFDFGPVVPKFIFTRLVCQCTSETHVDVGMNGSYHLNVCTSKALFTFRSGFRQSNSFKIELLDIKESATPTQQLLKIVIRGSEQESCMELTKRLCQKICNIVDRDFRKCRYKIGVMCPFEGPHEFCQNEHHIFSLYESIKPEGYHRVLRIDLPDNKEFWCRGRQFSFRHGQIIVSPIQNAHHQLERQRSGLWDVNILDLPPRLFSDICDDLNIFNALGRDWRLLAETLGKSKRQIELLKMRSPRDPCDALLQDWAASTTEATVERLVEKLTRMERFDVVRRLEDYIQGS</sequence>
<organism evidence="3 4">
    <name type="scientific">Mytilus edulis</name>
    <name type="common">Blue mussel</name>
    <dbReference type="NCBI Taxonomy" id="6550"/>
    <lineage>
        <taxon>Eukaryota</taxon>
        <taxon>Metazoa</taxon>
        <taxon>Spiralia</taxon>
        <taxon>Lophotrochozoa</taxon>
        <taxon>Mollusca</taxon>
        <taxon>Bivalvia</taxon>
        <taxon>Autobranchia</taxon>
        <taxon>Pteriomorphia</taxon>
        <taxon>Mytilida</taxon>
        <taxon>Mytiloidea</taxon>
        <taxon>Mytilidae</taxon>
        <taxon>Mytilinae</taxon>
        <taxon>Mytilus</taxon>
    </lineage>
</organism>
<dbReference type="EMBL" id="CAJPWZ010001794">
    <property type="protein sequence ID" value="CAG2223957.1"/>
    <property type="molecule type" value="Genomic_DNA"/>
</dbReference>
<feature type="transmembrane region" description="Helical" evidence="1">
    <location>
        <begin position="295"/>
        <end position="324"/>
    </location>
</feature>
<feature type="transmembrane region" description="Helical" evidence="1">
    <location>
        <begin position="401"/>
        <end position="422"/>
    </location>
</feature>
<dbReference type="Gene3D" id="3.40.50.300">
    <property type="entry name" value="P-loop containing nucleotide triphosphate hydrolases"/>
    <property type="match status" value="1"/>
</dbReference>
<dbReference type="InterPro" id="IPR000488">
    <property type="entry name" value="Death_dom"/>
</dbReference>
<dbReference type="PROSITE" id="PS50017">
    <property type="entry name" value="DEATH_DOMAIN"/>
    <property type="match status" value="1"/>
</dbReference>